<dbReference type="Proteomes" id="UP000015503">
    <property type="component" value="Chromosome"/>
</dbReference>
<evidence type="ECO:0000256" key="7">
    <source>
        <dbReference type="SAM" id="Phobius"/>
    </source>
</evidence>
<evidence type="ECO:0000259" key="8">
    <source>
        <dbReference type="Pfam" id="PF02706"/>
    </source>
</evidence>
<comment type="subcellular location">
    <subcellularLocation>
        <location evidence="1">Cell membrane</location>
        <topology evidence="1">Multi-pass membrane protein</topology>
    </subcellularLocation>
</comment>
<dbReference type="PANTHER" id="PTHR32309">
    <property type="entry name" value="TYROSINE-PROTEIN KINASE"/>
    <property type="match status" value="1"/>
</dbReference>
<feature type="domain" description="Tyrosine-protein kinase G-rich" evidence="9">
    <location>
        <begin position="375"/>
        <end position="413"/>
    </location>
</feature>
<sequence length="432" mass="48368">MNAPIAYAQRNPDEIDILELVKDLWRQKVLILGFALLAAVLGVIYALTATPQYKVQSVLRPASLKDLDQLNESRLYSLTPKAALKRVGEALESYGLKLQFLQEHPDLVVQLRGESESMDQLLDRLNRDGFTALRPDPKKPSAPFEGVSLTYPAGVDGVALVNGLVAAAMTQEQQRIQDDFEVLRGNRLSQLQSAIAAERARYVAGKESRIANLLEANDLEKRLLQDELKVLRQKLQVRRQNRIKQLDEAIQIAAELGIVKPTTPSALGESAREGQGSVMRTEVNNQQIPLYFMGTDTLKAERAALQSRRSDEFTEPRIADIQAKLSLLANNREVEVLKQRENEDLFFKDLVKLRGEQARLENLKVDFSRLQLVHIDQVATTPLRPIAPRKSLIVVVALVLGLMLGGFIALVRSIVRRSRHPVDAVRELPVYS</sequence>
<feature type="coiled-coil region" evidence="6">
    <location>
        <begin position="214"/>
        <end position="241"/>
    </location>
</feature>
<dbReference type="PANTHER" id="PTHR32309:SF13">
    <property type="entry name" value="FERRIC ENTEROBACTIN TRANSPORT PROTEIN FEPE"/>
    <property type="match status" value="1"/>
</dbReference>
<dbReference type="InterPro" id="IPR032807">
    <property type="entry name" value="GNVR"/>
</dbReference>
<dbReference type="Pfam" id="PF02706">
    <property type="entry name" value="Wzz"/>
    <property type="match status" value="1"/>
</dbReference>
<evidence type="ECO:0000256" key="4">
    <source>
        <dbReference type="ARBA" id="ARBA00022989"/>
    </source>
</evidence>
<gene>
    <name evidence="10" type="ORF">PCA10_18340</name>
</gene>
<evidence type="ECO:0000313" key="10">
    <source>
        <dbReference type="EMBL" id="BAN47566.1"/>
    </source>
</evidence>
<organism evidence="10 11">
    <name type="scientific">Metapseudomonas resinovorans NBRC 106553</name>
    <dbReference type="NCBI Taxonomy" id="1245471"/>
    <lineage>
        <taxon>Bacteria</taxon>
        <taxon>Pseudomonadati</taxon>
        <taxon>Pseudomonadota</taxon>
        <taxon>Gammaproteobacteria</taxon>
        <taxon>Pseudomonadales</taxon>
        <taxon>Pseudomonadaceae</taxon>
        <taxon>Metapseudomonas</taxon>
    </lineage>
</organism>
<dbReference type="RefSeq" id="WP_016491766.1">
    <property type="nucleotide sequence ID" value="NC_021499.1"/>
</dbReference>
<evidence type="ECO:0000256" key="5">
    <source>
        <dbReference type="ARBA" id="ARBA00023136"/>
    </source>
</evidence>
<feature type="transmembrane region" description="Helical" evidence="7">
    <location>
        <begin position="392"/>
        <end position="411"/>
    </location>
</feature>
<dbReference type="InterPro" id="IPR050445">
    <property type="entry name" value="Bact_polysacc_biosynth/exp"/>
</dbReference>
<evidence type="ECO:0000256" key="1">
    <source>
        <dbReference type="ARBA" id="ARBA00004651"/>
    </source>
</evidence>
<dbReference type="PATRIC" id="fig|1245471.3.peg.1858"/>
<keyword evidence="4 7" id="KW-1133">Transmembrane helix</keyword>
<proteinExistence type="predicted"/>
<reference evidence="10 11" key="1">
    <citation type="journal article" date="2013" name="Genome Announc.">
        <title>Complete Genome Sequence of the Carbazole Degrader Pseudomonas resinovorans Strain CA10 (NBRC 106553).</title>
        <authorList>
            <person name="Shintani M."/>
            <person name="Hosoyama A."/>
            <person name="Ohji S."/>
            <person name="Tsuchikane K."/>
            <person name="Takarada H."/>
            <person name="Yamazoe A."/>
            <person name="Fujita N."/>
            <person name="Nojiri H."/>
        </authorList>
    </citation>
    <scope>NUCLEOTIDE SEQUENCE [LARGE SCALE GENOMIC DNA]</scope>
    <source>
        <strain evidence="10 11">NBRC 106553</strain>
    </source>
</reference>
<dbReference type="Pfam" id="PF13807">
    <property type="entry name" value="GNVR"/>
    <property type="match status" value="1"/>
</dbReference>
<keyword evidence="3 7" id="KW-0812">Transmembrane</keyword>
<feature type="domain" description="Polysaccharide chain length determinant N-terminal" evidence="8">
    <location>
        <begin position="13"/>
        <end position="76"/>
    </location>
</feature>
<dbReference type="Gene3D" id="3.30.1890.10">
    <property type="entry name" value="FepE-like"/>
    <property type="match status" value="2"/>
</dbReference>
<dbReference type="OrthoDB" id="7028163at2"/>
<evidence type="ECO:0000256" key="2">
    <source>
        <dbReference type="ARBA" id="ARBA00022475"/>
    </source>
</evidence>
<dbReference type="HOGENOM" id="CLU_625388_0_0_6"/>
<dbReference type="STRING" id="1245471.PCA10_18340"/>
<dbReference type="GO" id="GO:0005886">
    <property type="term" value="C:plasma membrane"/>
    <property type="evidence" value="ECO:0007669"/>
    <property type="project" value="UniProtKB-SubCell"/>
</dbReference>
<dbReference type="GO" id="GO:0004713">
    <property type="term" value="F:protein tyrosine kinase activity"/>
    <property type="evidence" value="ECO:0007669"/>
    <property type="project" value="TreeGrafter"/>
</dbReference>
<dbReference type="InterPro" id="IPR003856">
    <property type="entry name" value="LPS_length_determ_N"/>
</dbReference>
<evidence type="ECO:0008006" key="12">
    <source>
        <dbReference type="Google" id="ProtNLM"/>
    </source>
</evidence>
<evidence type="ECO:0000259" key="9">
    <source>
        <dbReference type="Pfam" id="PF13807"/>
    </source>
</evidence>
<dbReference type="eggNOG" id="COG3765">
    <property type="taxonomic scope" value="Bacteria"/>
</dbReference>
<keyword evidence="5 7" id="KW-0472">Membrane</keyword>
<dbReference type="AlphaFoldDB" id="S6ATQ8"/>
<keyword evidence="6" id="KW-0175">Coiled coil</keyword>
<protein>
    <recommendedName>
        <fullName evidence="12">Chain-length determining protein</fullName>
    </recommendedName>
</protein>
<feature type="transmembrane region" description="Helical" evidence="7">
    <location>
        <begin position="29"/>
        <end position="47"/>
    </location>
</feature>
<evidence type="ECO:0000256" key="6">
    <source>
        <dbReference type="SAM" id="Coils"/>
    </source>
</evidence>
<accession>S6ATQ8</accession>
<dbReference type="EMBL" id="AP013068">
    <property type="protein sequence ID" value="BAN47566.1"/>
    <property type="molecule type" value="Genomic_DNA"/>
</dbReference>
<keyword evidence="11" id="KW-1185">Reference proteome</keyword>
<dbReference type="KEGG" id="pre:PCA10_18340"/>
<dbReference type="SUPFAM" id="SSF160355">
    <property type="entry name" value="Bacterial polysaccharide co-polymerase-like"/>
    <property type="match status" value="2"/>
</dbReference>
<evidence type="ECO:0000313" key="11">
    <source>
        <dbReference type="Proteomes" id="UP000015503"/>
    </source>
</evidence>
<name>S6ATQ8_METRE</name>
<keyword evidence="2" id="KW-1003">Cell membrane</keyword>
<evidence type="ECO:0000256" key="3">
    <source>
        <dbReference type="ARBA" id="ARBA00022692"/>
    </source>
</evidence>